<evidence type="ECO:0000313" key="3">
    <source>
        <dbReference type="Proteomes" id="UP000664288"/>
    </source>
</evidence>
<dbReference type="InterPro" id="IPR039315">
    <property type="entry name" value="CheW"/>
</dbReference>
<keyword evidence="3" id="KW-1185">Reference proteome</keyword>
<dbReference type="InterPro" id="IPR036061">
    <property type="entry name" value="CheW-like_dom_sf"/>
</dbReference>
<sequence>MHALTIRLQDEMFALEATHVREILDPVPITRVPNAGSFVGGLINVRGSVVPLADLRVSFGMDRPPQDADTRIVVMEISLDGEPMVAGILADKVYDVTDIEAASIEDAPKVGMRWPAEYVRGIGRRDDDFVIIPDMQQIFGARTNLAAENG</sequence>
<comment type="caution">
    <text evidence="2">The sequence shown here is derived from an EMBL/GenBank/DDBJ whole genome shotgun (WGS) entry which is preliminary data.</text>
</comment>
<dbReference type="RefSeq" id="WP_207349505.1">
    <property type="nucleotide sequence ID" value="NZ_JAFMPY010000004.1"/>
</dbReference>
<feature type="domain" description="CheW-like" evidence="1">
    <location>
        <begin position="1"/>
        <end position="144"/>
    </location>
</feature>
<dbReference type="Gene3D" id="2.30.30.40">
    <property type="entry name" value="SH3 Domains"/>
    <property type="match status" value="1"/>
</dbReference>
<organism evidence="2 3">
    <name type="scientific">Jiella sonneratiae</name>
    <dbReference type="NCBI Taxonomy" id="2816856"/>
    <lineage>
        <taxon>Bacteria</taxon>
        <taxon>Pseudomonadati</taxon>
        <taxon>Pseudomonadota</taxon>
        <taxon>Alphaproteobacteria</taxon>
        <taxon>Hyphomicrobiales</taxon>
        <taxon>Aurantimonadaceae</taxon>
        <taxon>Jiella</taxon>
    </lineage>
</organism>
<dbReference type="SUPFAM" id="SSF50341">
    <property type="entry name" value="CheW-like"/>
    <property type="match status" value="1"/>
</dbReference>
<dbReference type="PROSITE" id="PS50851">
    <property type="entry name" value="CHEW"/>
    <property type="match status" value="1"/>
</dbReference>
<dbReference type="PANTHER" id="PTHR22617">
    <property type="entry name" value="CHEMOTAXIS SENSOR HISTIDINE KINASE-RELATED"/>
    <property type="match status" value="1"/>
</dbReference>
<dbReference type="PANTHER" id="PTHR22617:SF23">
    <property type="entry name" value="CHEMOTAXIS PROTEIN CHEW"/>
    <property type="match status" value="1"/>
</dbReference>
<gene>
    <name evidence="2" type="ORF">J1C47_04330</name>
</gene>
<dbReference type="Gene3D" id="2.40.50.180">
    <property type="entry name" value="CheA-289, Domain 4"/>
    <property type="match status" value="1"/>
</dbReference>
<accession>A0ABS3IZL1</accession>
<protein>
    <submittedName>
        <fullName evidence="2">Chemotaxis protein CheW</fullName>
    </submittedName>
</protein>
<proteinExistence type="predicted"/>
<dbReference type="EMBL" id="JAFMPY010000004">
    <property type="protein sequence ID" value="MBO0902856.1"/>
    <property type="molecule type" value="Genomic_DNA"/>
</dbReference>
<name>A0ABS3IZL1_9HYPH</name>
<dbReference type="InterPro" id="IPR002545">
    <property type="entry name" value="CheW-lke_dom"/>
</dbReference>
<evidence type="ECO:0000313" key="2">
    <source>
        <dbReference type="EMBL" id="MBO0902856.1"/>
    </source>
</evidence>
<evidence type="ECO:0000259" key="1">
    <source>
        <dbReference type="PROSITE" id="PS50851"/>
    </source>
</evidence>
<dbReference type="Pfam" id="PF01584">
    <property type="entry name" value="CheW"/>
    <property type="match status" value="1"/>
</dbReference>
<reference evidence="2 3" key="1">
    <citation type="submission" date="2021-03" db="EMBL/GenBank/DDBJ databases">
        <title>Whole genome sequence of Jiella sp. MQZ13P-4.</title>
        <authorList>
            <person name="Tuo L."/>
        </authorList>
    </citation>
    <scope>NUCLEOTIDE SEQUENCE [LARGE SCALE GENOMIC DNA]</scope>
    <source>
        <strain evidence="2 3">MQZ13P-4</strain>
    </source>
</reference>
<dbReference type="SMART" id="SM00260">
    <property type="entry name" value="CheW"/>
    <property type="match status" value="1"/>
</dbReference>
<dbReference type="Proteomes" id="UP000664288">
    <property type="component" value="Unassembled WGS sequence"/>
</dbReference>